<evidence type="ECO:0000256" key="7">
    <source>
        <dbReference type="ARBA" id="ARBA00023136"/>
    </source>
</evidence>
<dbReference type="Gene3D" id="1.10.1760.20">
    <property type="match status" value="1"/>
</dbReference>
<feature type="transmembrane region" description="Helical" evidence="9">
    <location>
        <begin position="56"/>
        <end position="75"/>
    </location>
</feature>
<keyword evidence="7 8" id="KW-0472">Membrane</keyword>
<sequence>MSIRTKDLIFISLFTSIMVVVSYIKIPLPFSPVPITLQTFAVMLAGLMLSPSSAFLSMLIYLLLGAAGVPVFAGGRAGLNVILGPSGGYLLSWPFAAFFISTFKKTSNNFLRNLFLNLIFGVFFIYFIGVPYLAFVTHLSLNKAIAVGLFPFIPGDIIKAVIASYLYFQLKKPLEKIM</sequence>
<name>A0A162MAC1_9FIRM</name>
<feature type="transmembrane region" description="Helical" evidence="9">
    <location>
        <begin position="7"/>
        <end position="24"/>
    </location>
</feature>
<proteinExistence type="inferred from homology"/>
<gene>
    <name evidence="10" type="primary">bioY</name>
    <name evidence="10" type="ORF">ATZ99_18430</name>
</gene>
<feature type="transmembrane region" description="Helical" evidence="9">
    <location>
        <begin position="30"/>
        <end position="49"/>
    </location>
</feature>
<keyword evidence="5 9" id="KW-0812">Transmembrane</keyword>
<dbReference type="GO" id="GO:0015225">
    <property type="term" value="F:biotin transmembrane transporter activity"/>
    <property type="evidence" value="ECO:0007669"/>
    <property type="project" value="UniProtKB-UniRule"/>
</dbReference>
<evidence type="ECO:0000256" key="4">
    <source>
        <dbReference type="ARBA" id="ARBA00022475"/>
    </source>
</evidence>
<dbReference type="STRING" id="520767.ATZ99_18430"/>
<evidence type="ECO:0000313" key="11">
    <source>
        <dbReference type="Proteomes" id="UP000075737"/>
    </source>
</evidence>
<protein>
    <recommendedName>
        <fullName evidence="8">Biotin transporter</fullName>
    </recommendedName>
</protein>
<comment type="subcellular location">
    <subcellularLocation>
        <location evidence="1 8">Cell membrane</location>
        <topology evidence="1 8">Multi-pass membrane protein</topology>
    </subcellularLocation>
</comment>
<evidence type="ECO:0000256" key="6">
    <source>
        <dbReference type="ARBA" id="ARBA00022989"/>
    </source>
</evidence>
<dbReference type="AlphaFoldDB" id="A0A162MAC1"/>
<evidence type="ECO:0000256" key="2">
    <source>
        <dbReference type="ARBA" id="ARBA00010692"/>
    </source>
</evidence>
<dbReference type="PATRIC" id="fig|520767.4.peg.1966"/>
<feature type="transmembrane region" description="Helical" evidence="9">
    <location>
        <begin position="145"/>
        <end position="168"/>
    </location>
</feature>
<dbReference type="Proteomes" id="UP000075737">
    <property type="component" value="Unassembled WGS sequence"/>
</dbReference>
<keyword evidence="6 9" id="KW-1133">Transmembrane helix</keyword>
<dbReference type="Pfam" id="PF02632">
    <property type="entry name" value="BioY"/>
    <property type="match status" value="1"/>
</dbReference>
<dbReference type="PANTHER" id="PTHR34295">
    <property type="entry name" value="BIOTIN TRANSPORTER BIOY"/>
    <property type="match status" value="1"/>
</dbReference>
<comment type="caution">
    <text evidence="10">The sequence shown here is derived from an EMBL/GenBank/DDBJ whole genome shotgun (WGS) entry which is preliminary data.</text>
</comment>
<evidence type="ECO:0000313" key="10">
    <source>
        <dbReference type="EMBL" id="KYO64785.1"/>
    </source>
</evidence>
<evidence type="ECO:0000256" key="5">
    <source>
        <dbReference type="ARBA" id="ARBA00022692"/>
    </source>
</evidence>
<accession>A0A162MAC1</accession>
<reference evidence="10 11" key="1">
    <citation type="submission" date="2015-12" db="EMBL/GenBank/DDBJ databases">
        <title>Draft genome of Thermovenabulum gondwanense isolated from a red thermophilic microbial mat colonisisng an outflow channel of a bore well.</title>
        <authorList>
            <person name="Patel B.K."/>
        </authorList>
    </citation>
    <scope>NUCLEOTIDE SEQUENCE [LARGE SCALE GENOMIC DNA]</scope>
    <source>
        <strain evidence="10 11">R270</strain>
    </source>
</reference>
<dbReference type="GO" id="GO:0005886">
    <property type="term" value="C:plasma membrane"/>
    <property type="evidence" value="ECO:0007669"/>
    <property type="project" value="UniProtKB-SubCell"/>
</dbReference>
<comment type="similarity">
    <text evidence="2 8">Belongs to the BioY family.</text>
</comment>
<dbReference type="RefSeq" id="WP_068748952.1">
    <property type="nucleotide sequence ID" value="NZ_LOHZ01000040.1"/>
</dbReference>
<evidence type="ECO:0000256" key="1">
    <source>
        <dbReference type="ARBA" id="ARBA00004651"/>
    </source>
</evidence>
<keyword evidence="11" id="KW-1185">Reference proteome</keyword>
<keyword evidence="4 8" id="KW-1003">Cell membrane</keyword>
<dbReference type="PIRSF" id="PIRSF016661">
    <property type="entry name" value="BioY"/>
    <property type="match status" value="1"/>
</dbReference>
<dbReference type="OrthoDB" id="9803495at2"/>
<dbReference type="EMBL" id="LOHZ01000040">
    <property type="protein sequence ID" value="KYO64785.1"/>
    <property type="molecule type" value="Genomic_DNA"/>
</dbReference>
<organism evidence="10 11">
    <name type="scientific">Thermovenabulum gondwanense</name>
    <dbReference type="NCBI Taxonomy" id="520767"/>
    <lineage>
        <taxon>Bacteria</taxon>
        <taxon>Bacillati</taxon>
        <taxon>Bacillota</taxon>
        <taxon>Clostridia</taxon>
        <taxon>Thermosediminibacterales</taxon>
        <taxon>Thermosediminibacteraceae</taxon>
        <taxon>Thermovenabulum</taxon>
    </lineage>
</organism>
<dbReference type="PANTHER" id="PTHR34295:SF4">
    <property type="entry name" value="BIOTIN TRANSPORTER BIOY-RELATED"/>
    <property type="match status" value="1"/>
</dbReference>
<feature type="transmembrane region" description="Helical" evidence="9">
    <location>
        <begin position="81"/>
        <end position="102"/>
    </location>
</feature>
<evidence type="ECO:0000256" key="9">
    <source>
        <dbReference type="SAM" id="Phobius"/>
    </source>
</evidence>
<evidence type="ECO:0000256" key="8">
    <source>
        <dbReference type="PIRNR" id="PIRNR016661"/>
    </source>
</evidence>
<keyword evidence="3 8" id="KW-0813">Transport</keyword>
<feature type="transmembrane region" description="Helical" evidence="9">
    <location>
        <begin position="114"/>
        <end position="133"/>
    </location>
</feature>
<evidence type="ECO:0000256" key="3">
    <source>
        <dbReference type="ARBA" id="ARBA00022448"/>
    </source>
</evidence>
<dbReference type="InterPro" id="IPR003784">
    <property type="entry name" value="BioY"/>
</dbReference>